<keyword evidence="3" id="KW-1185">Reference proteome</keyword>
<dbReference type="AlphaFoldDB" id="W0RS10"/>
<dbReference type="EMBL" id="CP007130">
    <property type="protein sequence ID" value="AHG93754.1"/>
    <property type="molecule type" value="Genomic_DNA"/>
</dbReference>
<reference evidence="2 3" key="1">
    <citation type="journal article" date="2014" name="Genome Announc.">
        <title>Genome Sequence and Methylome of Soil Bacterium Gemmatirosa kalamazoonensis KBS708T, a Member of the Rarely Cultivated Gemmatimonadetes Phylum.</title>
        <authorList>
            <person name="Debruyn J.M."/>
            <person name="Radosevich M."/>
            <person name="Wommack K.E."/>
            <person name="Polson S.W."/>
            <person name="Hauser L.J."/>
            <person name="Fawaz M.N."/>
            <person name="Korlach J."/>
            <person name="Tsai Y.C."/>
        </authorList>
    </citation>
    <scope>NUCLEOTIDE SEQUENCE [LARGE SCALE GENOMIC DNA]</scope>
    <source>
        <strain evidence="2 3">KBS708</strain>
        <plasmid evidence="3">Plasmid 2</plasmid>
    </source>
</reference>
<organism evidence="2 3">
    <name type="scientific">Gemmatirosa kalamazoonensis</name>
    <dbReference type="NCBI Taxonomy" id="861299"/>
    <lineage>
        <taxon>Bacteria</taxon>
        <taxon>Pseudomonadati</taxon>
        <taxon>Gemmatimonadota</taxon>
        <taxon>Gemmatimonadia</taxon>
        <taxon>Gemmatimonadales</taxon>
        <taxon>Gemmatimonadaceae</taxon>
        <taxon>Gemmatirosa</taxon>
    </lineage>
</organism>
<dbReference type="InParanoid" id="W0RS10"/>
<proteinExistence type="predicted"/>
<feature type="region of interest" description="Disordered" evidence="1">
    <location>
        <begin position="1"/>
        <end position="50"/>
    </location>
</feature>
<keyword evidence="2" id="KW-0614">Plasmid</keyword>
<gene>
    <name evidence="2" type="ORF">J421_6219</name>
</gene>
<accession>W0RS10</accession>
<feature type="compositionally biased region" description="Polar residues" evidence="1">
    <location>
        <begin position="16"/>
        <end position="25"/>
    </location>
</feature>
<geneLocation type="plasmid" evidence="2 3">
    <name>2</name>
</geneLocation>
<dbReference type="Proteomes" id="UP000019151">
    <property type="component" value="Plasmid 2"/>
</dbReference>
<evidence type="ECO:0000313" key="2">
    <source>
        <dbReference type="EMBL" id="AHG93754.1"/>
    </source>
</evidence>
<dbReference type="HOGENOM" id="CLU_3118249_0_0_0"/>
<protein>
    <submittedName>
        <fullName evidence="2">Uncharacterized protein</fullName>
    </submittedName>
</protein>
<sequence length="50" mass="5359">MNNRVSGGVAEHAEKTNTSVLQFSAFSAPPREIHRMGPSVTPPTPDVPRS</sequence>
<feature type="compositionally biased region" description="Pro residues" evidence="1">
    <location>
        <begin position="40"/>
        <end position="50"/>
    </location>
</feature>
<evidence type="ECO:0000256" key="1">
    <source>
        <dbReference type="SAM" id="MobiDB-lite"/>
    </source>
</evidence>
<name>W0RS10_9BACT</name>
<dbReference type="KEGG" id="gba:J421_6219"/>
<evidence type="ECO:0000313" key="3">
    <source>
        <dbReference type="Proteomes" id="UP000019151"/>
    </source>
</evidence>